<dbReference type="GO" id="GO:0071972">
    <property type="term" value="F:peptidoglycan L,D-transpeptidase activity"/>
    <property type="evidence" value="ECO:0007669"/>
    <property type="project" value="TreeGrafter"/>
</dbReference>
<evidence type="ECO:0000313" key="14">
    <source>
        <dbReference type="EMBL" id="BED92114.1"/>
    </source>
</evidence>
<accession>A0AA48KZB0</accession>
<dbReference type="InterPro" id="IPR050515">
    <property type="entry name" value="Beta-lactam/transpept"/>
</dbReference>
<dbReference type="Pfam" id="PF03717">
    <property type="entry name" value="PBP_dimer"/>
    <property type="match status" value="1"/>
</dbReference>
<evidence type="ECO:0000256" key="2">
    <source>
        <dbReference type="ARBA" id="ARBA00004236"/>
    </source>
</evidence>
<feature type="domain" description="Penicillin-binding protein transpeptidase" evidence="12">
    <location>
        <begin position="349"/>
        <end position="659"/>
    </location>
</feature>
<dbReference type="SUPFAM" id="SSF56601">
    <property type="entry name" value="beta-lactamase/transpeptidase-like"/>
    <property type="match status" value="1"/>
</dbReference>
<dbReference type="GO" id="GO:0071555">
    <property type="term" value="P:cell wall organization"/>
    <property type="evidence" value="ECO:0007669"/>
    <property type="project" value="UniProtKB-KW"/>
</dbReference>
<feature type="domain" description="Penicillin-binding protein dimerisation" evidence="13">
    <location>
        <begin position="66"/>
        <end position="303"/>
    </location>
</feature>
<reference evidence="14" key="1">
    <citation type="journal article" date="2023" name="ISME J.">
        <title>Emergence of putative energy parasites within Clostridia revealed by genome analysis of a novel endosymbiotic clade.</title>
        <authorList>
            <person name="Takahashi K."/>
            <person name="Kuwahara H."/>
            <person name="Horikawa Y."/>
            <person name="Izawa K."/>
            <person name="Kato D."/>
            <person name="Inagaki T."/>
            <person name="Yuki M."/>
            <person name="Ohkuma M."/>
            <person name="Hongoh Y."/>
        </authorList>
    </citation>
    <scope>NUCLEOTIDE SEQUENCE</scope>
    <source>
        <strain evidence="14">CfP3-15</strain>
    </source>
</reference>
<keyword evidence="5 11" id="KW-0812">Transmembrane</keyword>
<evidence type="ECO:0000256" key="11">
    <source>
        <dbReference type="SAM" id="Phobius"/>
    </source>
</evidence>
<keyword evidence="9 11" id="KW-0472">Membrane</keyword>
<evidence type="ECO:0000256" key="8">
    <source>
        <dbReference type="ARBA" id="ARBA00022989"/>
    </source>
</evidence>
<gene>
    <name evidence="14" type="ORF">CfP315_0700</name>
</gene>
<dbReference type="PANTHER" id="PTHR30627">
    <property type="entry name" value="PEPTIDOGLYCAN D,D-TRANSPEPTIDASE"/>
    <property type="match status" value="1"/>
</dbReference>
<keyword evidence="4" id="KW-1003">Cell membrane</keyword>
<feature type="transmembrane region" description="Helical" evidence="11">
    <location>
        <begin position="27"/>
        <end position="46"/>
    </location>
</feature>
<dbReference type="EMBL" id="AP027924">
    <property type="protein sequence ID" value="BED92114.1"/>
    <property type="molecule type" value="Genomic_DNA"/>
</dbReference>
<dbReference type="KEGG" id="ips:CfP315_0700"/>
<dbReference type="Gene3D" id="3.40.710.10">
    <property type="entry name" value="DD-peptidase/beta-lactamase superfamily"/>
    <property type="match status" value="1"/>
</dbReference>
<evidence type="ECO:0000256" key="10">
    <source>
        <dbReference type="ARBA" id="ARBA00023316"/>
    </source>
</evidence>
<dbReference type="GO" id="GO:0009252">
    <property type="term" value="P:peptidoglycan biosynthetic process"/>
    <property type="evidence" value="ECO:0007669"/>
    <property type="project" value="UniProtKB-KW"/>
</dbReference>
<evidence type="ECO:0000256" key="9">
    <source>
        <dbReference type="ARBA" id="ARBA00023136"/>
    </source>
</evidence>
<evidence type="ECO:0000259" key="13">
    <source>
        <dbReference type="Pfam" id="PF03717"/>
    </source>
</evidence>
<evidence type="ECO:0000256" key="1">
    <source>
        <dbReference type="ARBA" id="ARBA00004167"/>
    </source>
</evidence>
<dbReference type="InterPro" id="IPR036138">
    <property type="entry name" value="PBP_dimer_sf"/>
</dbReference>
<dbReference type="Gene3D" id="1.10.10.1230">
    <property type="entry name" value="Penicillin-binding protein, N-terminal non-catalytic domain, head sub-domain"/>
    <property type="match status" value="1"/>
</dbReference>
<keyword evidence="7" id="KW-0573">Peptidoglycan synthesis</keyword>
<sequence>MIRDLVQAEDKKYEFILYNRRRLNTSFVLVLSVFFLFIARIFYWQVFKYDILYRRAIEANTCFLKTDAVRGEIYDRDGIGLAVNSLRYRVIIERLDVPEGKENELIAKLVNFTTKLGNNFFSSLPIVLNDLNNFEFSKDKEEQVKYLKKILKLPDSATASHCIDKLSEKFKCENFNACDRYHICSVKYNNFRLGISSKASPLTIFDNVNEKSVSILIENSYKIPGMKIGTSLKRYYTFPETFAHIIGYTGIISNQEYEKYRGKYSLDSTIGKTGAELAFEEILRGYHGQRAIQLSKDNSIINSNQVYESKSGNSVILTLSSKLQNAASESLKRNIMSAKKNGAQDCNSGAAVVIDLRDKDFGILAAVSYPNFNLQKYIENNEYNREITNDKLSPLINRAFCACYAPGSTIKPLIALAALEENLINREELIKCNGSFNYFKNYNLHCMGRHGNIDLGTALVKSCNVVFAELGRRLGANRIAEYAKKFGLGIKTGVELPEKEGILSTPERNKKLGIPWYPSFDSQIGIGQADTSFTPVQLALCAGVIATGENRKLHVLKQVMDYPKNNVVYKYEPKILGSNLVSEENLNLVIGRMKEVTYCGTASDFKNFPIETAGKTGTSQNKGSDHTSYMCFTPEIAIFVIVANGKYGAYSKSVARDILKCHYNLK</sequence>
<dbReference type="InterPro" id="IPR005311">
    <property type="entry name" value="PBP_dimer"/>
</dbReference>
<proteinExistence type="inferred from homology"/>
<protein>
    <submittedName>
        <fullName evidence="14">Penicillin-binding protein</fullName>
    </submittedName>
</protein>
<keyword evidence="6" id="KW-0133">Cell shape</keyword>
<dbReference type="Pfam" id="PF00905">
    <property type="entry name" value="Transpeptidase"/>
    <property type="match status" value="1"/>
</dbReference>
<dbReference type="GO" id="GO:0005886">
    <property type="term" value="C:plasma membrane"/>
    <property type="evidence" value="ECO:0007669"/>
    <property type="project" value="UniProtKB-SubCell"/>
</dbReference>
<evidence type="ECO:0000256" key="7">
    <source>
        <dbReference type="ARBA" id="ARBA00022984"/>
    </source>
</evidence>
<name>A0AA48KZB0_9FIRM</name>
<dbReference type="SUPFAM" id="SSF56519">
    <property type="entry name" value="Penicillin binding protein dimerisation domain"/>
    <property type="match status" value="1"/>
</dbReference>
<dbReference type="GO" id="GO:0008658">
    <property type="term" value="F:penicillin binding"/>
    <property type="evidence" value="ECO:0007669"/>
    <property type="project" value="InterPro"/>
</dbReference>
<dbReference type="Proteomes" id="UP001337580">
    <property type="component" value="Chromosome"/>
</dbReference>
<evidence type="ECO:0000259" key="12">
    <source>
        <dbReference type="Pfam" id="PF00905"/>
    </source>
</evidence>
<dbReference type="GO" id="GO:0008360">
    <property type="term" value="P:regulation of cell shape"/>
    <property type="evidence" value="ECO:0007669"/>
    <property type="project" value="UniProtKB-KW"/>
</dbReference>
<dbReference type="InterPro" id="IPR001460">
    <property type="entry name" value="PCN-bd_Tpept"/>
</dbReference>
<evidence type="ECO:0000256" key="3">
    <source>
        <dbReference type="ARBA" id="ARBA00007171"/>
    </source>
</evidence>
<dbReference type="Gene3D" id="3.90.1310.10">
    <property type="entry name" value="Penicillin-binding protein 2a (Domain 2)"/>
    <property type="match status" value="1"/>
</dbReference>
<comment type="subcellular location">
    <subcellularLocation>
        <location evidence="2">Cell membrane</location>
    </subcellularLocation>
    <subcellularLocation>
        <location evidence="1">Membrane</location>
        <topology evidence="1">Single-pass membrane protein</topology>
    </subcellularLocation>
</comment>
<dbReference type="PANTHER" id="PTHR30627:SF2">
    <property type="entry name" value="PEPTIDOGLYCAN D,D-TRANSPEPTIDASE MRDA"/>
    <property type="match status" value="1"/>
</dbReference>
<organism evidence="14">
    <name type="scientific">Candidatus Improbicoccus pseudotrichonymphae</name>
    <dbReference type="NCBI Taxonomy" id="3033792"/>
    <lineage>
        <taxon>Bacteria</taxon>
        <taxon>Bacillati</taxon>
        <taxon>Bacillota</taxon>
        <taxon>Clostridia</taxon>
        <taxon>Candidatus Improbicoccus</taxon>
    </lineage>
</organism>
<dbReference type="AlphaFoldDB" id="A0AA48KZB0"/>
<dbReference type="InterPro" id="IPR012338">
    <property type="entry name" value="Beta-lactam/transpept-like"/>
</dbReference>
<evidence type="ECO:0000256" key="6">
    <source>
        <dbReference type="ARBA" id="ARBA00022960"/>
    </source>
</evidence>
<keyword evidence="10" id="KW-0961">Cell wall biogenesis/degradation</keyword>
<evidence type="ECO:0000256" key="4">
    <source>
        <dbReference type="ARBA" id="ARBA00022475"/>
    </source>
</evidence>
<comment type="similarity">
    <text evidence="3">Belongs to the transpeptidase family.</text>
</comment>
<evidence type="ECO:0000256" key="5">
    <source>
        <dbReference type="ARBA" id="ARBA00022692"/>
    </source>
</evidence>
<keyword evidence="8 11" id="KW-1133">Transmembrane helix</keyword>